<comment type="caution">
    <text evidence="2">The sequence shown here is derived from an EMBL/GenBank/DDBJ whole genome shotgun (WGS) entry which is preliminary data.</text>
</comment>
<evidence type="ECO:0000313" key="2">
    <source>
        <dbReference type="EMBL" id="GDY40392.1"/>
    </source>
</evidence>
<proteinExistence type="predicted"/>
<gene>
    <name evidence="2" type="ORF">SANT12839_012740</name>
</gene>
<dbReference type="AlphaFoldDB" id="A0A4D4JX73"/>
<feature type="region of interest" description="Disordered" evidence="1">
    <location>
        <begin position="1"/>
        <end position="39"/>
    </location>
</feature>
<sequence>MVWPIPSASATPASDWTDLIRPTPAPFADSTVPRSTEETRPSCISMLIFAKRRARGSGQRCEGEAKMSRRGAEELFQHAHHVRVTDHRPLGQLSVRVRHR</sequence>
<name>A0A4D4JX73_9ACTN</name>
<accession>A0A4D4JX73</accession>
<dbReference type="Proteomes" id="UP000299290">
    <property type="component" value="Unassembled WGS sequence"/>
</dbReference>
<evidence type="ECO:0000256" key="1">
    <source>
        <dbReference type="SAM" id="MobiDB-lite"/>
    </source>
</evidence>
<evidence type="ECO:0000313" key="3">
    <source>
        <dbReference type="Proteomes" id="UP000299290"/>
    </source>
</evidence>
<reference evidence="2 3" key="1">
    <citation type="journal article" date="2020" name="Int. J. Syst. Evol. Microbiol.">
        <title>Reclassification of Streptomyces castelarensis and Streptomyces sporoclivatus as later heterotypic synonyms of Streptomyces antimycoticus.</title>
        <authorList>
            <person name="Komaki H."/>
            <person name="Tamura T."/>
        </authorList>
    </citation>
    <scope>NUCLEOTIDE SEQUENCE [LARGE SCALE GENOMIC DNA]</scope>
    <source>
        <strain evidence="2 3">NBRC 12839</strain>
    </source>
</reference>
<protein>
    <submittedName>
        <fullName evidence="2">Uncharacterized protein</fullName>
    </submittedName>
</protein>
<organism evidence="2 3">
    <name type="scientific">Streptomyces antimycoticus</name>
    <dbReference type="NCBI Taxonomy" id="68175"/>
    <lineage>
        <taxon>Bacteria</taxon>
        <taxon>Bacillati</taxon>
        <taxon>Actinomycetota</taxon>
        <taxon>Actinomycetes</taxon>
        <taxon>Kitasatosporales</taxon>
        <taxon>Streptomycetaceae</taxon>
        <taxon>Streptomyces</taxon>
        <taxon>Streptomyces violaceusniger group</taxon>
    </lineage>
</organism>
<keyword evidence="3" id="KW-1185">Reference proteome</keyword>
<dbReference type="EMBL" id="BJHV01000001">
    <property type="protein sequence ID" value="GDY40392.1"/>
    <property type="molecule type" value="Genomic_DNA"/>
</dbReference>